<accession>A0A183FHR3</accession>
<dbReference type="WBParaSite" id="HPBE_0000634301-mRNA-1">
    <property type="protein sequence ID" value="HPBE_0000634301-mRNA-1"/>
    <property type="gene ID" value="HPBE_0000634301"/>
</dbReference>
<dbReference type="EMBL" id="UZAH01025645">
    <property type="protein sequence ID" value="VDO67893.1"/>
    <property type="molecule type" value="Genomic_DNA"/>
</dbReference>
<keyword evidence="3" id="KW-1185">Reference proteome</keyword>
<reference evidence="2 3" key="1">
    <citation type="submission" date="2018-11" db="EMBL/GenBank/DDBJ databases">
        <authorList>
            <consortium name="Pathogen Informatics"/>
        </authorList>
    </citation>
    <scope>NUCLEOTIDE SEQUENCE [LARGE SCALE GENOMIC DNA]</scope>
</reference>
<evidence type="ECO:0000313" key="3">
    <source>
        <dbReference type="Proteomes" id="UP000050761"/>
    </source>
</evidence>
<dbReference type="Proteomes" id="UP000050761">
    <property type="component" value="Unassembled WGS sequence"/>
</dbReference>
<name>A0A183FHR3_HELPZ</name>
<sequence>MAGRMAAAGKSVGVPGSKPDSPVLLQRPVISPQTPGSTQLDDDGGKEGDVHWRWRPAGEQSATQTTPGVREFHRSYRQIKSVNGKGYGSSLRNLFRNFCIHKLVIQSMKQPVALPP</sequence>
<feature type="region of interest" description="Disordered" evidence="1">
    <location>
        <begin position="1"/>
        <end position="70"/>
    </location>
</feature>
<proteinExistence type="predicted"/>
<feature type="compositionally biased region" description="Basic and acidic residues" evidence="1">
    <location>
        <begin position="43"/>
        <end position="52"/>
    </location>
</feature>
<reference evidence="4" key="2">
    <citation type="submission" date="2019-09" db="UniProtKB">
        <authorList>
            <consortium name="WormBaseParasite"/>
        </authorList>
    </citation>
    <scope>IDENTIFICATION</scope>
</reference>
<dbReference type="AlphaFoldDB" id="A0A183FHR3"/>
<evidence type="ECO:0000313" key="2">
    <source>
        <dbReference type="EMBL" id="VDO67893.1"/>
    </source>
</evidence>
<gene>
    <name evidence="2" type="ORF">HPBE_LOCUS6344</name>
</gene>
<organism evidence="3 4">
    <name type="scientific">Heligmosomoides polygyrus</name>
    <name type="common">Parasitic roundworm</name>
    <dbReference type="NCBI Taxonomy" id="6339"/>
    <lineage>
        <taxon>Eukaryota</taxon>
        <taxon>Metazoa</taxon>
        <taxon>Ecdysozoa</taxon>
        <taxon>Nematoda</taxon>
        <taxon>Chromadorea</taxon>
        <taxon>Rhabditida</taxon>
        <taxon>Rhabditina</taxon>
        <taxon>Rhabditomorpha</taxon>
        <taxon>Strongyloidea</taxon>
        <taxon>Heligmosomidae</taxon>
        <taxon>Heligmosomoides</taxon>
    </lineage>
</organism>
<protein>
    <submittedName>
        <fullName evidence="4">Pecanex-like protein</fullName>
    </submittedName>
</protein>
<accession>A0A3P7YSZ1</accession>
<evidence type="ECO:0000313" key="4">
    <source>
        <dbReference type="WBParaSite" id="HPBE_0000634301-mRNA-1"/>
    </source>
</evidence>
<evidence type="ECO:0000256" key="1">
    <source>
        <dbReference type="SAM" id="MobiDB-lite"/>
    </source>
</evidence>